<name>A0A0K2CMG9_9CAUD</name>
<protein>
    <submittedName>
        <fullName evidence="1">Uncharacterized protein</fullName>
    </submittedName>
</protein>
<dbReference type="OrthoDB" id="27500at10239"/>
<proteinExistence type="predicted"/>
<dbReference type="GeneID" id="26634256"/>
<evidence type="ECO:0000313" key="1">
    <source>
        <dbReference type="EMBL" id="ALA06795.1"/>
    </source>
</evidence>
<evidence type="ECO:0000313" key="2">
    <source>
        <dbReference type="Proteomes" id="UP000203217"/>
    </source>
</evidence>
<reference evidence="1 2" key="1">
    <citation type="submission" date="2015-07" db="EMBL/GenBank/DDBJ databases">
        <authorList>
            <person name="Black M."/>
            <person name="Gluste F."/>
            <person name="Kahn E."/>
            <person name="Kasera S."/>
            <person name="Browstead H."/>
            <person name="Browstone C.N."/>
            <person name="Yu S."/>
            <person name="Shaffer C.D."/>
            <person name="Hafer-Weston K.A."/>
            <person name="Elgin S.C.R."/>
            <person name="Miller E.S."/>
            <person name="Bradley K.W."/>
            <person name="Asai D.J."/>
            <person name="Bowman C.A."/>
            <person name="Russell D.A."/>
            <person name="Pope W.H."/>
            <person name="Jacobs-Sera D."/>
            <person name="Hendrix R.W."/>
            <person name="Hatfull G.F."/>
        </authorList>
    </citation>
    <scope>NUCLEOTIDE SEQUENCE [LARGE SCALE GENOMIC DNA]</scope>
</reference>
<dbReference type="RefSeq" id="YP_009207732.1">
    <property type="nucleotide sequence ID" value="NC_028897.1"/>
</dbReference>
<sequence length="76" mass="8768">MMEDIEAEFLNGSHIGKTVEFYWMFPLSLVVARISGELKEIHHDSEGYVSVWLSNASSGEKQEFSIYHRKQVDVYA</sequence>
<gene>
    <name evidence="1" type="ORF">SEA_CHADWICK_68</name>
</gene>
<accession>A0A0K2CMG9</accession>
<dbReference type="KEGG" id="vg:26634256"/>
<keyword evidence="2" id="KW-1185">Reference proteome</keyword>
<organism evidence="1 2">
    <name type="scientific">Mycobacterium phage Chadwick</name>
    <dbReference type="NCBI Taxonomy" id="1698366"/>
    <lineage>
        <taxon>Viruses</taxon>
        <taxon>Duplodnaviria</taxon>
        <taxon>Heunggongvirae</taxon>
        <taxon>Uroviricota</taxon>
        <taxon>Caudoviricetes</taxon>
        <taxon>Benedictvirus</taxon>
        <taxon>Benedictvirus chadwick</taxon>
    </lineage>
</organism>
<dbReference type="Proteomes" id="UP000203217">
    <property type="component" value="Segment"/>
</dbReference>
<dbReference type="EMBL" id="KT246486">
    <property type="protein sequence ID" value="ALA06795.1"/>
    <property type="molecule type" value="Genomic_DNA"/>
</dbReference>